<dbReference type="EMBL" id="MAQB02000001">
    <property type="protein sequence ID" value="OFJ47844.1"/>
    <property type="molecule type" value="Genomic_DNA"/>
</dbReference>
<gene>
    <name evidence="1" type="ORF">BA896_001330</name>
</gene>
<accession>A0A1E8PQ30</accession>
<sequence>MGKFYEGLGDELSLFVRHSAWLGAVPEAKKGARADSPDLSRREQIERDGSEIEMPPFDQGEYLIGYLYEVGPTVAAGMGAGPVTFTEIAAWQAARGFELEPWEARLLRRLSIDYLAESQRATKRECPPPWGGSVAVRVSANRAAARALELFLA</sequence>
<name>A0A1E8PQ30_9BURK</name>
<dbReference type="Proteomes" id="UP000092634">
    <property type="component" value="Unassembled WGS sequence"/>
</dbReference>
<organism evidence="1 2">
    <name type="scientific">Janthinobacterium lividum</name>
    <dbReference type="NCBI Taxonomy" id="29581"/>
    <lineage>
        <taxon>Bacteria</taxon>
        <taxon>Pseudomonadati</taxon>
        <taxon>Pseudomonadota</taxon>
        <taxon>Betaproteobacteria</taxon>
        <taxon>Burkholderiales</taxon>
        <taxon>Oxalobacteraceae</taxon>
        <taxon>Janthinobacterium</taxon>
    </lineage>
</organism>
<comment type="caution">
    <text evidence="1">The sequence shown here is derived from an EMBL/GenBank/DDBJ whole genome shotgun (WGS) entry which is preliminary data.</text>
</comment>
<evidence type="ECO:0000313" key="2">
    <source>
        <dbReference type="Proteomes" id="UP000092634"/>
    </source>
</evidence>
<proteinExistence type="predicted"/>
<dbReference type="Pfam" id="PF23812">
    <property type="entry name" value="Phage_TAC_18"/>
    <property type="match status" value="1"/>
</dbReference>
<dbReference type="InterPro" id="IPR056919">
    <property type="entry name" value="Phage_TAC_18"/>
</dbReference>
<dbReference type="AlphaFoldDB" id="A0A1E8PQ30"/>
<protein>
    <submittedName>
        <fullName evidence="1">Uncharacterized protein</fullName>
    </submittedName>
</protein>
<reference evidence="1 2" key="1">
    <citation type="submission" date="2016-10" db="EMBL/GenBank/DDBJ databases">
        <title>Updated version of Genome Assembly of Janthinobacterium lividum ERGS5:01.</title>
        <authorList>
            <person name="Kumar R."/>
            <person name="Acharya V."/>
            <person name="Singh D."/>
        </authorList>
    </citation>
    <scope>NUCLEOTIDE SEQUENCE [LARGE SCALE GENOMIC DNA]</scope>
    <source>
        <strain evidence="1 2">ERGS5:01</strain>
    </source>
</reference>
<evidence type="ECO:0000313" key="1">
    <source>
        <dbReference type="EMBL" id="OFJ47844.1"/>
    </source>
</evidence>